<evidence type="ECO:0008006" key="4">
    <source>
        <dbReference type="Google" id="ProtNLM"/>
    </source>
</evidence>
<dbReference type="STRING" id="452637.Oter_3611"/>
<feature type="signal peptide" evidence="1">
    <location>
        <begin position="1"/>
        <end position="22"/>
    </location>
</feature>
<dbReference type="InterPro" id="IPR017853">
    <property type="entry name" value="GH"/>
</dbReference>
<evidence type="ECO:0000313" key="2">
    <source>
        <dbReference type="EMBL" id="ACB76888.1"/>
    </source>
</evidence>
<reference evidence="2 3" key="1">
    <citation type="journal article" date="2011" name="J. Bacteriol.">
        <title>Genome sequence of the verrucomicrobium Opitutus terrae PB90-1, an abundant inhabitant of rice paddy soil ecosystems.</title>
        <authorList>
            <person name="van Passel M.W."/>
            <person name="Kant R."/>
            <person name="Palva A."/>
            <person name="Copeland A."/>
            <person name="Lucas S."/>
            <person name="Lapidus A."/>
            <person name="Glavina del Rio T."/>
            <person name="Pitluck S."/>
            <person name="Goltsman E."/>
            <person name="Clum A."/>
            <person name="Sun H."/>
            <person name="Schmutz J."/>
            <person name="Larimer F.W."/>
            <person name="Land M.L."/>
            <person name="Hauser L."/>
            <person name="Kyrpides N."/>
            <person name="Mikhailova N."/>
            <person name="Richardson P.P."/>
            <person name="Janssen P.H."/>
            <person name="de Vos W.M."/>
            <person name="Smidt H."/>
        </authorList>
    </citation>
    <scope>NUCLEOTIDE SEQUENCE [LARGE SCALE GENOMIC DNA]</scope>
    <source>
        <strain evidence="3">DSM 11246 / JCM 15787 / PB90-1</strain>
    </source>
</reference>
<dbReference type="Gene3D" id="3.20.20.80">
    <property type="entry name" value="Glycosidases"/>
    <property type="match status" value="1"/>
</dbReference>
<dbReference type="EMBL" id="CP001032">
    <property type="protein sequence ID" value="ACB76888.1"/>
    <property type="molecule type" value="Genomic_DNA"/>
</dbReference>
<feature type="chain" id="PRO_5002774643" description="Glycoside hydrolase family 5 domain-containing protein" evidence="1">
    <location>
        <begin position="23"/>
        <end position="479"/>
    </location>
</feature>
<keyword evidence="1" id="KW-0732">Signal</keyword>
<dbReference type="HOGENOM" id="CLU_569655_0_0_0"/>
<dbReference type="eggNOG" id="COG3534">
    <property type="taxonomic scope" value="Bacteria"/>
</dbReference>
<accession>B1ZWD6</accession>
<dbReference type="Proteomes" id="UP000007013">
    <property type="component" value="Chromosome"/>
</dbReference>
<dbReference type="KEGG" id="ote:Oter_3611"/>
<name>B1ZWD6_OPITP</name>
<protein>
    <recommendedName>
        <fullName evidence="4">Glycoside hydrolase family 5 domain-containing protein</fullName>
    </recommendedName>
</protein>
<evidence type="ECO:0000256" key="1">
    <source>
        <dbReference type="SAM" id="SignalP"/>
    </source>
</evidence>
<evidence type="ECO:0000313" key="3">
    <source>
        <dbReference type="Proteomes" id="UP000007013"/>
    </source>
</evidence>
<proteinExistence type="predicted"/>
<organism evidence="2 3">
    <name type="scientific">Opitutus terrae (strain DSM 11246 / JCM 15787 / PB90-1)</name>
    <dbReference type="NCBI Taxonomy" id="452637"/>
    <lineage>
        <taxon>Bacteria</taxon>
        <taxon>Pseudomonadati</taxon>
        <taxon>Verrucomicrobiota</taxon>
        <taxon>Opitutia</taxon>
        <taxon>Opitutales</taxon>
        <taxon>Opitutaceae</taxon>
        <taxon>Opitutus</taxon>
    </lineage>
</organism>
<dbReference type="PROSITE" id="PS51257">
    <property type="entry name" value="PROKAR_LIPOPROTEIN"/>
    <property type="match status" value="1"/>
</dbReference>
<dbReference type="AlphaFoldDB" id="B1ZWD6"/>
<dbReference type="SUPFAM" id="SSF51445">
    <property type="entry name" value="(Trans)glycosidases"/>
    <property type="match status" value="1"/>
</dbReference>
<gene>
    <name evidence="2" type="ordered locus">Oter_3611</name>
</gene>
<keyword evidence="3" id="KW-1185">Reference proteome</keyword>
<sequence length="479" mass="52108">MKTRVSAIVAIALLTVSATSCSSSGSRRGVMRDGDAAVVTIARAGGTPISPFAFGNNYFNWVDWNKDGMVGLRGTEDPVKALRLNVVVGDNNQNDANAPQLFDHAQIDSYIQYCRAVGAEPIMIAPVYGNNVDGGPTSAQGAADIVTYVNGTKNYGVKYWTIGMEVDIYDQFFKRTTGLPVSTAEEYAAVFNSYAKAMKAANAAAHSGVELVFVGPELGWRYSEGNDWLSPMLDHCRDTIGIASIHAYGFAAKDLTVERILTDVDRFRPFVQDLKVRVARHARPGTPLAITEANICYEWDPKAYTAETRKLGPGTFYAALWDADRMGAALEADLWAFAFWDLAESDQLLASDSTVFGFIRTDPSKNPPTWTLTPEYHAQQMVTTNFSGNTVVPTGVPKRMSVYASYDGRKAATAVLVVNKDTAERVVTLAIDDLPPRTITYSPMSINLVTIPDAPAADHHVLEYTMEMADAGLPPKATR</sequence>